<dbReference type="EMBL" id="FMUE01000003">
    <property type="protein sequence ID" value="SCX19649.1"/>
    <property type="molecule type" value="Genomic_DNA"/>
</dbReference>
<accession>A0A1R3TRL5</accession>
<reference evidence="2" key="1">
    <citation type="submission" date="2016-10" db="EMBL/GenBank/DDBJ databases">
        <authorList>
            <person name="Wibberg D."/>
        </authorList>
    </citation>
    <scope>NUCLEOTIDE SEQUENCE [LARGE SCALE GENOMIC DNA]</scope>
</reference>
<proteinExistence type="predicted"/>
<sequence length="192" mass="21263">MQNYTDLKTAVFDYAMRDDAPFDTLVRLFESDIAPQLIHFQAEKTTVLDIVAGLVTLPADFIKSRAIIVDGVVANPVSIFNSQVFPDTINYFQTGNQLVFTTGYADQPKKATIVYYGRITNVTSTAPTNWLLTNFPSVYLYGVLEKLYKWSIDAEAEAAAKTSLVESLQALGESHRNSTAVSNPPPAEVTQW</sequence>
<dbReference type="AlphaFoldDB" id="A0A1R3TRL5"/>
<evidence type="ECO:0000313" key="1">
    <source>
        <dbReference type="EMBL" id="SCX19649.1"/>
    </source>
</evidence>
<name>A0A1R3TRL5_9HYPH</name>
<dbReference type="RefSeq" id="WP_077119272.1">
    <property type="nucleotide sequence ID" value="NZ_FMUE01000003.1"/>
</dbReference>
<dbReference type="Proteomes" id="UP000187891">
    <property type="component" value="Unassembled WGS sequence"/>
</dbReference>
<dbReference type="InterPro" id="IPR056209">
    <property type="entry name" value="SU10_adaptor"/>
</dbReference>
<protein>
    <submittedName>
        <fullName evidence="1">Uncharacterized protein</fullName>
    </submittedName>
</protein>
<dbReference type="Pfam" id="PF24175">
    <property type="entry name" value="SU10_adaptor"/>
    <property type="match status" value="1"/>
</dbReference>
<dbReference type="STRING" id="1907666.DSM25559_1875"/>
<organism evidence="1 2">
    <name type="scientific">Agrobacterium rosae</name>
    <dbReference type="NCBI Taxonomy" id="1972867"/>
    <lineage>
        <taxon>Bacteria</taxon>
        <taxon>Pseudomonadati</taxon>
        <taxon>Pseudomonadota</taxon>
        <taxon>Alphaproteobacteria</taxon>
        <taxon>Hyphomicrobiales</taxon>
        <taxon>Rhizobiaceae</taxon>
        <taxon>Rhizobium/Agrobacterium group</taxon>
        <taxon>Agrobacterium</taxon>
    </lineage>
</organism>
<evidence type="ECO:0000313" key="2">
    <source>
        <dbReference type="Proteomes" id="UP000187891"/>
    </source>
</evidence>
<gene>
    <name evidence="1" type="ORF">DSM25559_1875</name>
</gene>